<feature type="region of interest" description="Disordered" evidence="5">
    <location>
        <begin position="2477"/>
        <end position="2498"/>
    </location>
</feature>
<dbReference type="PANTHER" id="PTHR21725:SF1">
    <property type="entry name" value="E3 UBIQUITIN-PROTEIN LIGASE UBR4"/>
    <property type="match status" value="1"/>
</dbReference>
<evidence type="ECO:0000256" key="3">
    <source>
        <dbReference type="ARBA" id="ARBA00022833"/>
    </source>
</evidence>
<keyword evidence="3" id="KW-0862">Zinc</keyword>
<evidence type="ECO:0000256" key="5">
    <source>
        <dbReference type="SAM" id="MobiDB-lite"/>
    </source>
</evidence>
<evidence type="ECO:0000259" key="6">
    <source>
        <dbReference type="PROSITE" id="PS51157"/>
    </source>
</evidence>
<feature type="compositionally biased region" description="Acidic residues" evidence="5">
    <location>
        <begin position="2033"/>
        <end position="2076"/>
    </location>
</feature>
<dbReference type="SMART" id="SM00396">
    <property type="entry name" value="ZnF_UBR1"/>
    <property type="match status" value="1"/>
</dbReference>
<feature type="domain" description="UBR-type" evidence="6">
    <location>
        <begin position="1061"/>
        <end position="1135"/>
    </location>
</feature>
<feature type="compositionally biased region" description="Acidic residues" evidence="5">
    <location>
        <begin position="2149"/>
        <end position="2158"/>
    </location>
</feature>
<dbReference type="InterPro" id="IPR045189">
    <property type="entry name" value="UBR4-like"/>
</dbReference>
<dbReference type="InterPro" id="IPR003126">
    <property type="entry name" value="Znf_UBR"/>
</dbReference>
<dbReference type="PROSITE" id="PS51157">
    <property type="entry name" value="ZF_UBR"/>
    <property type="match status" value="1"/>
</dbReference>
<dbReference type="Pfam" id="PF02207">
    <property type="entry name" value="zf-UBR"/>
    <property type="match status" value="1"/>
</dbReference>
<feature type="compositionally biased region" description="Basic and acidic residues" evidence="5">
    <location>
        <begin position="2168"/>
        <end position="2179"/>
    </location>
</feature>
<protein>
    <recommendedName>
        <fullName evidence="6">UBR-type domain-containing protein</fullName>
    </recommendedName>
</protein>
<dbReference type="Proteomes" id="UP000011014">
    <property type="component" value="Unassembled WGS sequence"/>
</dbReference>
<dbReference type="GO" id="GO:0008270">
    <property type="term" value="F:zinc ion binding"/>
    <property type="evidence" value="ECO:0007669"/>
    <property type="project" value="UniProtKB-KW"/>
</dbReference>
<feature type="region of interest" description="Disordered" evidence="5">
    <location>
        <begin position="2129"/>
        <end position="2179"/>
    </location>
</feature>
<proteinExistence type="predicted"/>
<sequence>MDWAELISHIRQKNCRHRVQIETRCFDGLKKTEIGKETAILAATYALYSNAGLRQDQFDFLLQILNTSWGDYAAIGVVYGLSSKSFDGKQFIDSSFNGTKRYPEKEQEDNAEFSLKSLKVYRRWSDVSIPHLLAFSEALTDKLKVPRINALVYSSKFLNYAKNLPTERQNEMFTHVIDTLAQMLIKNTSVNEMKNLGITFLTDFCNDKASIEGVQKMCAAAENAEYDAKIFVIRVSGETIIQNFHLRKEMLPIVTPLAIATLAECDDDDESEILKVLDEIESLNIAELKQFRQSIVNLRFRRSVSFNITLMEIFQKHSSKIPVRQFWNEFGIFDESDERFLFNITLIIDDFVKSISDESNNDWINEFFKQAVDGILNGANLDKNGQILNILALMTLEIKKSPDNTLANTVLEIYNRLALDSTIVNSFEILNLFDFILTQVDERLQKSLFQQIMAARVDVFVEKKANRVDKRTFEEVEGISNDESTFKSALVRAKESSLDQILQAQLFSMIENEKDAKFQEISASMLKNINPENIILLLRLAKKLDIQQLHPVLEIFRNDENCSQSVDSVLDFASSQICKGNIISWDLQTATTLGFYLAMVTNQLKKDESGEFSKKVIDFGATVINGFIDGLLELAQKSIDTGDEIPLQILLSKFFDEQSLSSRTNAYDVPKWGQYADSKTIFKVEKFGLDGLLSLIKDTEPLIKKAPDNVISVNVGGLFAIETASEMFQEMYSAEKIVKITFQMVCDLITSSIEKLHKLGQIDNLSESSSEKLTLAAVKLNNSSIFSNLKKFPVEHIASQTKQESVLNALLLNELKNHLDLSLKEKSVSRSFSIGSSEGFEYLMEYLIKIEPRIVTDEYLLKMFQFVVLIGPEANETRCKFLKLILSYRSKELIETNMDQLTTELIGAFKTPGITSSSSTIVSQLRGVIKEKCDVTLIQNIIKKLTGQICTGVSGYDLQQLVELANLIKCENSDEADSFADDESLGHGHLAILAEIEKLLGEPAKLAEKQEIIYPAFEYITQLAIYLSMDDESRWMSDVVNQFAAGKKDTPRSEKAAKDAKLCTYTHTQREFQSQHWYHCHSCNMIDSVGVCSTCAVVCHEGCNLSYAKHSSFFCDCGAQERAPGRHRSCISLQPRSSGVNSSKAPAKKISDCSDCTEEISLNINITNPLVRLRCADALTKLIPKIEAVCVVLQEKTSSSKQVDADESAKELLERFQKPVKATVNSYTKADFQTNQGALENVKPSLSPDGNDAIRKVLLENSIHRNFVGVLEEKREKYIVVLQDKNKMSLLALSTLLSRKSNSSTNAVSRQSHYTASFTVMNILPSPYGQFILQSGIREAIIHSIKNGVFGEKISLHLNTPSTDFITQTRWISQIEGYLAISTTRNVKIYNFVEDTMCPLYNFRVDIDSGLIHDFTYFFVGKELHLIVLVATKDGNKLLIKKVTENDKASEHGEVKITTEVKVPQDILSTKNDLQACSNGVIFYSFQTGVLFLAYTIASSKKGTSFTHKNKDAESLKLAPKFKDTGKYIRNLSESTGHPGLLTASYGPHSLVIIFTDNEINVEFLGDVRPILDVSAVVHNFRGGEQPTSSILAIAEDGALRGWAINPAHVEKGELWKNMALANTQTFTPVETEKAYPPTFLENFEIITDSELEYQSNQLQRVYNRQRLRRCLEPGNNTNSHYVTWRGNFALTVKTPKIVRGLRLHFGDNDAASAPHSVELSQFGRIVTIGDVTNARWVDIILTPEEALGLEGKLSLEFVPSPAADRKIVLDAIRLYKTSRRAIMSEKKKNDSKLAKKSSLFKGPKDKTDSLRWSAVKSYVASGNLVTKSSQRSKYLENTWKFLDCNTASPVMIQQFKEILPAIDFDMYCDIHLSKTLPSLKKFDWRSLQNVIDQIYVVAENRPAIFRGYFTSTQALNFLNLIANTFHDLIKSNDLCFLPDIYPKCTNLRDISKKLVFILSMVSLLDTSQLENATKFLRYSSESSEITLGMKDAILIALKFELPESATTSKSSADVICVEDNDDDDADTVVGEEAIDVDDDDEDEDEDEDDEDDYDIDDDDQDDDGDDVDMEEEEFSSEILDGGGEGFGGNNGIVVEIPNDMRGFDLDRLLQENDSSIADLALALSIQADQRRQDPPISRLPIPSVPDTIESDNMNEDENTSRNSSAETEVKAPEEDPIYSKERQRQFAMKLISQILANEDENDVRTKYQLILAALSKLNVEEPDELEMIESVMTTVVVKIKETRSLLHIIILSELLKFNIQFTPIISLLVTNHGILDIFTEFIKENVFRISSVTSKKKARTDDGEFKPFIIPQEFSESEELGIISAMLRFLEQLKENESVRQTPQNLLDLVVKVIVQDNLPKWFVNICKRFGLSFTQSAEKFKARLDRERLIKSFEKVQLYAEEESLALTYSQLSELYEELKMIVVRGHGKNLVESRPHIIELILNLPSNMMECCNKDVIKLLEVIVSPVAPATQKSRKQSECEKRKRSKSQGSARSTSDNFVDKFLDAKRSCSLIAHPQFVRKNLFSESESIRWAMHSLMKTLFADCSDAKKCVLVNFLWTIFNDSIRFGQRAIQYTDLLGFFTIKSNMPPATLKGYGDLVAKTLNSQLTQLSTHSNSLLYSR</sequence>
<evidence type="ECO:0000313" key="7">
    <source>
        <dbReference type="EMBL" id="CBY38262.1"/>
    </source>
</evidence>
<feature type="region of interest" description="Disordered" evidence="5">
    <location>
        <begin position="2021"/>
        <end position="2087"/>
    </location>
</feature>
<dbReference type="InterPro" id="IPR047509">
    <property type="entry name" value="UBR4-like_UBR-box"/>
</dbReference>
<feature type="non-terminal residue" evidence="7">
    <location>
        <position position="2624"/>
    </location>
</feature>
<evidence type="ECO:0000256" key="1">
    <source>
        <dbReference type="ARBA" id="ARBA00022723"/>
    </source>
</evidence>
<evidence type="ECO:0000256" key="4">
    <source>
        <dbReference type="PROSITE-ProRule" id="PRU00508"/>
    </source>
</evidence>
<organism evidence="7">
    <name type="scientific">Oikopleura dioica</name>
    <name type="common">Tunicate</name>
    <dbReference type="NCBI Taxonomy" id="34765"/>
    <lineage>
        <taxon>Eukaryota</taxon>
        <taxon>Metazoa</taxon>
        <taxon>Chordata</taxon>
        <taxon>Tunicata</taxon>
        <taxon>Appendicularia</taxon>
        <taxon>Copelata</taxon>
        <taxon>Oikopleuridae</taxon>
        <taxon>Oikopleura</taxon>
    </lineage>
</organism>
<gene>
    <name evidence="7" type="ORF">GSOID_T00031776001</name>
</gene>
<keyword evidence="2" id="KW-0863">Zinc-finger</keyword>
<feature type="zinc finger region" description="UBR-type" evidence="4">
    <location>
        <begin position="1061"/>
        <end position="1135"/>
    </location>
</feature>
<keyword evidence="1" id="KW-0479">Metal-binding</keyword>
<name>E4YS20_OIKDI</name>
<dbReference type="EMBL" id="FN655170">
    <property type="protein sequence ID" value="CBY38262.1"/>
    <property type="molecule type" value="Genomic_DNA"/>
</dbReference>
<dbReference type="CDD" id="cd19680">
    <property type="entry name" value="UBR-box_UBR4"/>
    <property type="match status" value="1"/>
</dbReference>
<accession>E4YS20</accession>
<dbReference type="PANTHER" id="PTHR21725">
    <property type="entry name" value="E3 UBIQUITIN-PROTEIN LIGASE UBR4"/>
    <property type="match status" value="1"/>
</dbReference>
<reference evidence="7" key="1">
    <citation type="journal article" date="2010" name="Science">
        <title>Plasticity of animal genome architecture unmasked by rapid evolution of a pelagic tunicate.</title>
        <authorList>
            <person name="Denoeud F."/>
            <person name="Henriet S."/>
            <person name="Mungpakdee S."/>
            <person name="Aury J.M."/>
            <person name="Da Silva C."/>
            <person name="Brinkmann H."/>
            <person name="Mikhaleva J."/>
            <person name="Olsen L.C."/>
            <person name="Jubin C."/>
            <person name="Canestro C."/>
            <person name="Bouquet J.M."/>
            <person name="Danks G."/>
            <person name="Poulain J."/>
            <person name="Campsteijn C."/>
            <person name="Adamski M."/>
            <person name="Cross I."/>
            <person name="Yadetie F."/>
            <person name="Muffato M."/>
            <person name="Louis A."/>
            <person name="Butcher S."/>
            <person name="Tsagkogeorga G."/>
            <person name="Konrad A."/>
            <person name="Singh S."/>
            <person name="Jensen M.F."/>
            <person name="Cong E.H."/>
            <person name="Eikeseth-Otteraa H."/>
            <person name="Noel B."/>
            <person name="Anthouard V."/>
            <person name="Porcel B.M."/>
            <person name="Kachouri-Lafond R."/>
            <person name="Nishino A."/>
            <person name="Ugolini M."/>
            <person name="Chourrout P."/>
            <person name="Nishida H."/>
            <person name="Aasland R."/>
            <person name="Huzurbazar S."/>
            <person name="Westhof E."/>
            <person name="Delsuc F."/>
            <person name="Lehrach H."/>
            <person name="Reinhardt R."/>
            <person name="Weissenbach J."/>
            <person name="Roy S.W."/>
            <person name="Artiguenave F."/>
            <person name="Postlethwait J.H."/>
            <person name="Manak J.R."/>
            <person name="Thompson E.M."/>
            <person name="Jaillon O."/>
            <person name="Du Pasquier L."/>
            <person name="Boudinot P."/>
            <person name="Liberles D.A."/>
            <person name="Volff J.N."/>
            <person name="Philippe H."/>
            <person name="Lenhard B."/>
            <person name="Roest Crollius H."/>
            <person name="Wincker P."/>
            <person name="Chourrout D."/>
        </authorList>
    </citation>
    <scope>NUCLEOTIDE SEQUENCE [LARGE SCALE GENOMIC DNA]</scope>
</reference>
<evidence type="ECO:0000256" key="2">
    <source>
        <dbReference type="ARBA" id="ARBA00022771"/>
    </source>
</evidence>